<sequence length="125" mass="14244">MNTEPETLTETQEAALVQRVTERWAALSALNYDRAWEYSSPAYRKVFPKRLFVRNFSYVVERELTGVKVLNYDAEAAVASVSVRVMSRPTKSTSEASRALGALPVSIHEKWILEDGEWWFSVSGR</sequence>
<evidence type="ECO:0000313" key="1">
    <source>
        <dbReference type="EMBL" id="TXS91411.1"/>
    </source>
</evidence>
<organism evidence="1 2">
    <name type="scientific">Parahaliea maris</name>
    <dbReference type="NCBI Taxonomy" id="2716870"/>
    <lineage>
        <taxon>Bacteria</taxon>
        <taxon>Pseudomonadati</taxon>
        <taxon>Pseudomonadota</taxon>
        <taxon>Gammaproteobacteria</taxon>
        <taxon>Cellvibrionales</taxon>
        <taxon>Halieaceae</taxon>
        <taxon>Parahaliea</taxon>
    </lineage>
</organism>
<comment type="caution">
    <text evidence="1">The sequence shown here is derived from an EMBL/GenBank/DDBJ whole genome shotgun (WGS) entry which is preliminary data.</text>
</comment>
<reference evidence="1 2" key="1">
    <citation type="submission" date="2019-08" db="EMBL/GenBank/DDBJ databases">
        <title>Parahaliea maris sp. nov., isolated from the surface seawater.</title>
        <authorList>
            <person name="Liu Y."/>
        </authorList>
    </citation>
    <scope>NUCLEOTIDE SEQUENCE [LARGE SCALE GENOMIC DNA]</scope>
    <source>
        <strain evidence="1 2">HSLHS9</strain>
    </source>
</reference>
<protein>
    <recommendedName>
        <fullName evidence="3">Nuclear transport factor 2 family protein</fullName>
    </recommendedName>
</protein>
<evidence type="ECO:0000313" key="2">
    <source>
        <dbReference type="Proteomes" id="UP000321039"/>
    </source>
</evidence>
<dbReference type="Proteomes" id="UP000321039">
    <property type="component" value="Unassembled WGS sequence"/>
</dbReference>
<dbReference type="AlphaFoldDB" id="A0A5C8ZVW2"/>
<evidence type="ECO:0008006" key="3">
    <source>
        <dbReference type="Google" id="ProtNLM"/>
    </source>
</evidence>
<dbReference type="EMBL" id="VRZA01000006">
    <property type="protein sequence ID" value="TXS91411.1"/>
    <property type="molecule type" value="Genomic_DNA"/>
</dbReference>
<keyword evidence="2" id="KW-1185">Reference proteome</keyword>
<accession>A0A5C8ZVW2</accession>
<gene>
    <name evidence="1" type="ORF">FV139_16495</name>
</gene>
<name>A0A5C8ZVW2_9GAMM</name>
<proteinExistence type="predicted"/>